<organism evidence="3">
    <name type="scientific">Naegleria gruberi</name>
    <name type="common">Amoeba</name>
    <dbReference type="NCBI Taxonomy" id="5762"/>
    <lineage>
        <taxon>Eukaryota</taxon>
        <taxon>Discoba</taxon>
        <taxon>Heterolobosea</taxon>
        <taxon>Tetramitia</taxon>
        <taxon>Eutetramitia</taxon>
        <taxon>Vahlkampfiidae</taxon>
        <taxon>Naegleria</taxon>
    </lineage>
</organism>
<evidence type="ECO:0000259" key="1">
    <source>
        <dbReference type="Pfam" id="PF14771"/>
    </source>
</evidence>
<accession>D2W3H0</accession>
<dbReference type="Pfam" id="PF14771">
    <property type="entry name" value="DUF4476"/>
    <property type="match status" value="1"/>
</dbReference>
<dbReference type="GeneID" id="8862296"/>
<dbReference type="RefSeq" id="XP_002669127.1">
    <property type="nucleotide sequence ID" value="XM_002669081.1"/>
</dbReference>
<dbReference type="AlphaFoldDB" id="D2W3H0"/>
<dbReference type="InParanoid" id="D2W3H0"/>
<proteinExistence type="predicted"/>
<evidence type="ECO:0000313" key="2">
    <source>
        <dbReference type="EMBL" id="EFC36383.1"/>
    </source>
</evidence>
<keyword evidence="3" id="KW-1185">Reference proteome</keyword>
<sequence>MGVSMNMPGFGMTQPQTQVSYTQTTTTNYMPTQQYPTYNNSLARQIIQACENASFDNDKVKAVQTYSSAQCCPINGADLVTILDLFGFDNDKITVLSQLRNTNNIFQMNCNEAAQVLESFGFDNDKLKALELLLISIYDRKQHAETIVGGFGFDNDQSKARTILLK</sequence>
<dbReference type="EMBL" id="GG738931">
    <property type="protein sequence ID" value="EFC36383.1"/>
    <property type="molecule type" value="Genomic_DNA"/>
</dbReference>
<gene>
    <name evidence="2" type="ORF">NAEGRDRAFT_75941</name>
</gene>
<dbReference type="VEuPathDB" id="AmoebaDB:NAEGRDRAFT_75941"/>
<feature type="domain" description="DUF4476" evidence="1">
    <location>
        <begin position="70"/>
        <end position="164"/>
    </location>
</feature>
<dbReference type="OrthoDB" id="9976386at2759"/>
<dbReference type="KEGG" id="ngr:NAEGRDRAFT_75941"/>
<protein>
    <submittedName>
        <fullName evidence="2">Predicted protein</fullName>
    </submittedName>
</protein>
<dbReference type="PANTHER" id="PTHR14880">
    <property type="entry name" value="PROLINE AND SERINE-RICH PROTEIN 1"/>
    <property type="match status" value="1"/>
</dbReference>
<name>D2W3H0_NAEGR</name>
<dbReference type="InterPro" id="IPR028011">
    <property type="entry name" value="DUF4476"/>
</dbReference>
<dbReference type="OMA" id="ACENASF"/>
<dbReference type="Proteomes" id="UP000006671">
    <property type="component" value="Unassembled WGS sequence"/>
</dbReference>
<dbReference type="PANTHER" id="PTHR14880:SF2">
    <property type="entry name" value="PROLINE AND SERINE-RICH PROTEIN 1"/>
    <property type="match status" value="1"/>
</dbReference>
<reference evidence="2 3" key="1">
    <citation type="journal article" date="2010" name="Cell">
        <title>The genome of Naegleria gruberi illuminates early eukaryotic versatility.</title>
        <authorList>
            <person name="Fritz-Laylin L.K."/>
            <person name="Prochnik S.E."/>
            <person name="Ginger M.L."/>
            <person name="Dacks J.B."/>
            <person name="Carpenter M.L."/>
            <person name="Field M.C."/>
            <person name="Kuo A."/>
            <person name="Paredez A."/>
            <person name="Chapman J."/>
            <person name="Pham J."/>
            <person name="Shu S."/>
            <person name="Neupane R."/>
            <person name="Cipriano M."/>
            <person name="Mancuso J."/>
            <person name="Tu H."/>
            <person name="Salamov A."/>
            <person name="Lindquist E."/>
            <person name="Shapiro H."/>
            <person name="Lucas S."/>
            <person name="Grigoriev I.V."/>
            <person name="Cande W.Z."/>
            <person name="Fulton C."/>
            <person name="Rokhsar D.S."/>
            <person name="Dawson S.C."/>
        </authorList>
    </citation>
    <scope>NUCLEOTIDE SEQUENCE [LARGE SCALE GENOMIC DNA]</scope>
    <source>
        <strain evidence="2 3">NEG-M</strain>
    </source>
</reference>
<dbReference type="InterPro" id="IPR042616">
    <property type="entry name" value="PROSER1"/>
</dbReference>
<evidence type="ECO:0000313" key="3">
    <source>
        <dbReference type="Proteomes" id="UP000006671"/>
    </source>
</evidence>